<reference evidence="4" key="2">
    <citation type="submission" date="2021-04" db="EMBL/GenBank/DDBJ databases">
        <authorList>
            <person name="Gilroy R."/>
        </authorList>
    </citation>
    <scope>NUCLEOTIDE SEQUENCE</scope>
    <source>
        <strain evidence="4">ChiHjej12B11-14209</strain>
    </source>
</reference>
<feature type="domain" description="Double zinc ribbon" evidence="3">
    <location>
        <begin position="15"/>
        <end position="65"/>
    </location>
</feature>
<protein>
    <submittedName>
        <fullName evidence="4">ComF family protein</fullName>
    </submittedName>
</protein>
<dbReference type="PANTHER" id="PTHR47505:SF1">
    <property type="entry name" value="DNA UTILIZATION PROTEIN YHGH"/>
    <property type="match status" value="1"/>
</dbReference>
<dbReference type="InterPro" id="IPR044005">
    <property type="entry name" value="DZR_2"/>
</dbReference>
<dbReference type="CDD" id="cd06223">
    <property type="entry name" value="PRTases_typeI"/>
    <property type="match status" value="1"/>
</dbReference>
<dbReference type="Pfam" id="PF18912">
    <property type="entry name" value="DZR_2"/>
    <property type="match status" value="1"/>
</dbReference>
<comment type="similarity">
    <text evidence="1">Belongs to the ComF/GntX family.</text>
</comment>
<sequence length="243" mass="25608">MRIGRFPGAVAEGLAEVLWPTRCVACDQPGELLCAECRSALPWIEQRLACPMCGAPFGSLTCTECDGGWEARATVAALSFSGAPARMVTCLKDAHELRLAPVMAAALLTALEEASAWPAGDGRARFDASSTDAICFVPATPAALARRGFDHMELVARELSAATGLPLAPVLERASRRDQRKLGRDERAANLAGTVRVREDVSGAQLLLVDDVATTGASLNEAARALVARGARPVTACVLARVW</sequence>
<dbReference type="InterPro" id="IPR051910">
    <property type="entry name" value="ComF/GntX_DNA_util-trans"/>
</dbReference>
<accession>A0A9D2EZW9</accession>
<dbReference type="InterPro" id="IPR029057">
    <property type="entry name" value="PRTase-like"/>
</dbReference>
<reference evidence="4" key="1">
    <citation type="journal article" date="2021" name="PeerJ">
        <title>Extensive microbial diversity within the chicken gut microbiome revealed by metagenomics and culture.</title>
        <authorList>
            <person name="Gilroy R."/>
            <person name="Ravi A."/>
            <person name="Getino M."/>
            <person name="Pursley I."/>
            <person name="Horton D.L."/>
            <person name="Alikhan N.F."/>
            <person name="Baker D."/>
            <person name="Gharbi K."/>
            <person name="Hall N."/>
            <person name="Watson M."/>
            <person name="Adriaenssens E.M."/>
            <person name="Foster-Nyarko E."/>
            <person name="Jarju S."/>
            <person name="Secka A."/>
            <person name="Antonio M."/>
            <person name="Oren A."/>
            <person name="Chaudhuri R.R."/>
            <person name="La Ragione R."/>
            <person name="Hildebrand F."/>
            <person name="Pallen M.J."/>
        </authorList>
    </citation>
    <scope>NUCLEOTIDE SEQUENCE</scope>
    <source>
        <strain evidence="4">ChiHjej12B11-14209</strain>
    </source>
</reference>
<gene>
    <name evidence="4" type="ORF">IAA19_08055</name>
</gene>
<feature type="domain" description="Phosphoribosyltransferase" evidence="2">
    <location>
        <begin position="143"/>
        <end position="240"/>
    </location>
</feature>
<comment type="caution">
    <text evidence="4">The sequence shown here is derived from an EMBL/GenBank/DDBJ whole genome shotgun (WGS) entry which is preliminary data.</text>
</comment>
<evidence type="ECO:0000259" key="2">
    <source>
        <dbReference type="Pfam" id="PF00156"/>
    </source>
</evidence>
<evidence type="ECO:0000256" key="1">
    <source>
        <dbReference type="ARBA" id="ARBA00008007"/>
    </source>
</evidence>
<dbReference type="Pfam" id="PF00156">
    <property type="entry name" value="Pribosyltran"/>
    <property type="match status" value="1"/>
</dbReference>
<dbReference type="AlphaFoldDB" id="A0A9D2EZW9"/>
<dbReference type="SUPFAM" id="SSF53271">
    <property type="entry name" value="PRTase-like"/>
    <property type="match status" value="1"/>
</dbReference>
<evidence type="ECO:0000313" key="5">
    <source>
        <dbReference type="Proteomes" id="UP000824062"/>
    </source>
</evidence>
<organism evidence="4 5">
    <name type="scientific">Candidatus Olsenella pullistercoris</name>
    <dbReference type="NCBI Taxonomy" id="2838712"/>
    <lineage>
        <taxon>Bacteria</taxon>
        <taxon>Bacillati</taxon>
        <taxon>Actinomycetota</taxon>
        <taxon>Coriobacteriia</taxon>
        <taxon>Coriobacteriales</taxon>
        <taxon>Atopobiaceae</taxon>
        <taxon>Olsenella</taxon>
    </lineage>
</organism>
<proteinExistence type="inferred from homology"/>
<dbReference type="EMBL" id="DXBM01000067">
    <property type="protein sequence ID" value="HIZ46949.1"/>
    <property type="molecule type" value="Genomic_DNA"/>
</dbReference>
<name>A0A9D2EZW9_9ACTN</name>
<dbReference type="Proteomes" id="UP000824062">
    <property type="component" value="Unassembled WGS sequence"/>
</dbReference>
<dbReference type="PANTHER" id="PTHR47505">
    <property type="entry name" value="DNA UTILIZATION PROTEIN YHGH"/>
    <property type="match status" value="1"/>
</dbReference>
<dbReference type="Gene3D" id="3.40.50.2020">
    <property type="match status" value="1"/>
</dbReference>
<evidence type="ECO:0000259" key="3">
    <source>
        <dbReference type="Pfam" id="PF18912"/>
    </source>
</evidence>
<dbReference type="InterPro" id="IPR000836">
    <property type="entry name" value="PRTase_dom"/>
</dbReference>
<evidence type="ECO:0000313" key="4">
    <source>
        <dbReference type="EMBL" id="HIZ46949.1"/>
    </source>
</evidence>